<keyword evidence="6 12" id="KW-0547">Nucleotide-binding</keyword>
<evidence type="ECO:0000256" key="8">
    <source>
        <dbReference type="ARBA" id="ARBA00022806"/>
    </source>
</evidence>
<keyword evidence="9 12" id="KW-0067">ATP-binding</keyword>
<dbReference type="InterPro" id="IPR011545">
    <property type="entry name" value="DEAD/DEAH_box_helicase_dom"/>
</dbReference>
<evidence type="ECO:0000256" key="3">
    <source>
        <dbReference type="ARBA" id="ARBA00012552"/>
    </source>
</evidence>
<comment type="caution">
    <text evidence="15">The sequence shown here is derived from an EMBL/GenBank/DDBJ whole genome shotgun (WGS) entry which is preliminary data.</text>
</comment>
<dbReference type="EC" id="3.6.4.13" evidence="3"/>
<dbReference type="PROSITE" id="PS51192">
    <property type="entry name" value="HELICASE_ATP_BIND_1"/>
    <property type="match status" value="1"/>
</dbReference>
<dbReference type="SUPFAM" id="SSF52540">
    <property type="entry name" value="P-loop containing nucleoside triphosphate hydrolases"/>
    <property type="match status" value="1"/>
</dbReference>
<dbReference type="InterPro" id="IPR000629">
    <property type="entry name" value="RNA-helicase_DEAD-box_CS"/>
</dbReference>
<evidence type="ECO:0000256" key="1">
    <source>
        <dbReference type="ARBA" id="ARBA00004604"/>
    </source>
</evidence>
<evidence type="ECO:0000256" key="2">
    <source>
        <dbReference type="ARBA" id="ARBA00009334"/>
    </source>
</evidence>
<dbReference type="PANTHER" id="PTHR47958">
    <property type="entry name" value="ATP-DEPENDENT RNA HELICASE DBP3"/>
    <property type="match status" value="1"/>
</dbReference>
<organism evidence="15 16">
    <name type="scientific">Durusdinium trenchii</name>
    <dbReference type="NCBI Taxonomy" id="1381693"/>
    <lineage>
        <taxon>Eukaryota</taxon>
        <taxon>Sar</taxon>
        <taxon>Alveolata</taxon>
        <taxon>Dinophyceae</taxon>
        <taxon>Suessiales</taxon>
        <taxon>Symbiodiniaceae</taxon>
        <taxon>Durusdinium</taxon>
    </lineage>
</organism>
<comment type="subcellular location">
    <subcellularLocation>
        <location evidence="1">Nucleus</location>
        <location evidence="1">Nucleolus</location>
    </subcellularLocation>
</comment>
<dbReference type="SMART" id="SM00490">
    <property type="entry name" value="HELICc"/>
    <property type="match status" value="1"/>
</dbReference>
<dbReference type="InterPro" id="IPR014001">
    <property type="entry name" value="Helicase_ATP-bd"/>
</dbReference>
<feature type="domain" description="Helicase ATP-binding" evidence="13">
    <location>
        <begin position="1"/>
        <end position="103"/>
    </location>
</feature>
<proteinExistence type="inferred from homology"/>
<dbReference type="InterPro" id="IPR044742">
    <property type="entry name" value="DEAD/DEAH_RhlB"/>
</dbReference>
<feature type="domain" description="Helicase C-terminal" evidence="14">
    <location>
        <begin position="123"/>
        <end position="276"/>
    </location>
</feature>
<dbReference type="InterPro" id="IPR027417">
    <property type="entry name" value="P-loop_NTPase"/>
</dbReference>
<keyword evidence="5" id="KW-0698">rRNA processing</keyword>
<dbReference type="EMBL" id="CAXAMN010003558">
    <property type="protein sequence ID" value="CAK9005170.1"/>
    <property type="molecule type" value="Genomic_DNA"/>
</dbReference>
<dbReference type="CDD" id="cd18787">
    <property type="entry name" value="SF2_C_DEAD"/>
    <property type="match status" value="1"/>
</dbReference>
<keyword evidence="4" id="KW-0690">Ribosome biogenesis</keyword>
<evidence type="ECO:0000313" key="15">
    <source>
        <dbReference type="EMBL" id="CAK9005170.1"/>
    </source>
</evidence>
<evidence type="ECO:0000259" key="14">
    <source>
        <dbReference type="PROSITE" id="PS51194"/>
    </source>
</evidence>
<accession>A0ABP0ITE3</accession>
<evidence type="ECO:0000256" key="11">
    <source>
        <dbReference type="ARBA" id="ARBA00037449"/>
    </source>
</evidence>
<evidence type="ECO:0000313" key="16">
    <source>
        <dbReference type="Proteomes" id="UP001642484"/>
    </source>
</evidence>
<protein>
    <recommendedName>
        <fullName evidence="3">RNA helicase</fullName>
        <ecNumber evidence="3">3.6.4.13</ecNumber>
    </recommendedName>
</protein>
<dbReference type="Pfam" id="PF00271">
    <property type="entry name" value="Helicase_C"/>
    <property type="match status" value="1"/>
</dbReference>
<dbReference type="Pfam" id="PF00270">
    <property type="entry name" value="DEAD"/>
    <property type="match status" value="1"/>
</dbReference>
<dbReference type="CDD" id="cd00268">
    <property type="entry name" value="DEADc"/>
    <property type="match status" value="1"/>
</dbReference>
<evidence type="ECO:0000256" key="7">
    <source>
        <dbReference type="ARBA" id="ARBA00022801"/>
    </source>
</evidence>
<keyword evidence="10" id="KW-0539">Nucleus</keyword>
<evidence type="ECO:0000256" key="10">
    <source>
        <dbReference type="ARBA" id="ARBA00023242"/>
    </source>
</evidence>
<keyword evidence="16" id="KW-1185">Reference proteome</keyword>
<sequence>MAIFGGTPKGPQGKELKKKMPQVLVATPGRLQDFMSSGEVNLSQAQLLVLDEADRMLDMGFEPEIAKILSQAPPARQTLLFTATWPKAVKRIAEKYLTLRDVNASFVLFDEFFRLGDDEKDDKLWQILSGLSDDAKAICFANTKRRIDSFQKTFWSKGFDSVALHGDKPQKDRDRDLEKFTKGECWLMFVCSRGLDIKDVTHVVNLDMARDVESYVRRPGAFRCGFAFRAGRISTRPIREERASCVVFRRCVKGVLRVCGSEAQVADVQRQLECLGGPRKQIPTAAWTELMRTRMSEDASSSVVQRIQQLSNCRVHIERTSKEVRLFGPKAAVAAASQLLDEFQQMCLETRVEFDENHLTGEKIQMIAQQECVTINFESNSARATILGFEFAVSSALRVLEAYEANPEMEVQEMAKAEATAQIAEALAKLSLGDESGASTAGSTTKIPLEDSDYSEVEAKEEAATGAINQVSQGYCNNNQHHPCCSCLTCGATSFCVSCGSANENFQFYQVQVMQMGGQPQMMMNMQPMTMQMPGQVFGNVMQVCMPMQMQQMQGVPAMVMEPFPTSKRSPGMHDDGSFCM</sequence>
<evidence type="ECO:0000256" key="9">
    <source>
        <dbReference type="ARBA" id="ARBA00022840"/>
    </source>
</evidence>
<dbReference type="Proteomes" id="UP001642484">
    <property type="component" value="Unassembled WGS sequence"/>
</dbReference>
<evidence type="ECO:0000256" key="4">
    <source>
        <dbReference type="ARBA" id="ARBA00022517"/>
    </source>
</evidence>
<comment type="similarity">
    <text evidence="2">Belongs to the DEAD box helicase family. DDX5/DBP2 subfamily.</text>
</comment>
<gene>
    <name evidence="15" type="ORF">CCMP2556_LOCUS7966</name>
</gene>
<dbReference type="PROSITE" id="PS00039">
    <property type="entry name" value="DEAD_ATP_HELICASE"/>
    <property type="match status" value="1"/>
</dbReference>
<evidence type="ECO:0000256" key="6">
    <source>
        <dbReference type="ARBA" id="ARBA00022741"/>
    </source>
</evidence>
<comment type="function">
    <text evidence="11">ATP-dependent RNA helicase required for 60S ribosomal subunit synthesis. Involved in efficient pre-rRNA processing, predominantly at site A3, which is necessary for the normal formation of 25S and 5.8S rRNAs.</text>
</comment>
<keyword evidence="7 12" id="KW-0378">Hydrolase</keyword>
<evidence type="ECO:0000256" key="5">
    <source>
        <dbReference type="ARBA" id="ARBA00022552"/>
    </source>
</evidence>
<keyword evidence="8 12" id="KW-0347">Helicase</keyword>
<evidence type="ECO:0000256" key="12">
    <source>
        <dbReference type="RuleBase" id="RU000492"/>
    </source>
</evidence>
<evidence type="ECO:0000259" key="13">
    <source>
        <dbReference type="PROSITE" id="PS51192"/>
    </source>
</evidence>
<name>A0ABP0ITE3_9DINO</name>
<dbReference type="Gene3D" id="3.40.50.300">
    <property type="entry name" value="P-loop containing nucleotide triphosphate hydrolases"/>
    <property type="match status" value="2"/>
</dbReference>
<dbReference type="PROSITE" id="PS51194">
    <property type="entry name" value="HELICASE_CTER"/>
    <property type="match status" value="1"/>
</dbReference>
<reference evidence="15 16" key="1">
    <citation type="submission" date="2024-02" db="EMBL/GenBank/DDBJ databases">
        <authorList>
            <person name="Chen Y."/>
            <person name="Shah S."/>
            <person name="Dougan E. K."/>
            <person name="Thang M."/>
            <person name="Chan C."/>
        </authorList>
    </citation>
    <scope>NUCLEOTIDE SEQUENCE [LARGE SCALE GENOMIC DNA]</scope>
</reference>
<dbReference type="InterPro" id="IPR001650">
    <property type="entry name" value="Helicase_C-like"/>
</dbReference>